<feature type="transmembrane region" description="Helical" evidence="1">
    <location>
        <begin position="75"/>
        <end position="95"/>
    </location>
</feature>
<keyword evidence="3" id="KW-1185">Reference proteome</keyword>
<feature type="transmembrane region" description="Helical" evidence="1">
    <location>
        <begin position="42"/>
        <end position="68"/>
    </location>
</feature>
<dbReference type="AlphaFoldDB" id="A0A366HW47"/>
<comment type="caution">
    <text evidence="2">The sequence shown here is derived from an EMBL/GenBank/DDBJ whole genome shotgun (WGS) entry which is preliminary data.</text>
</comment>
<accession>A0A366HW47</accession>
<organism evidence="2 3">
    <name type="scientific">Roseimicrobium gellanilyticum</name>
    <dbReference type="NCBI Taxonomy" id="748857"/>
    <lineage>
        <taxon>Bacteria</taxon>
        <taxon>Pseudomonadati</taxon>
        <taxon>Verrucomicrobiota</taxon>
        <taxon>Verrucomicrobiia</taxon>
        <taxon>Verrucomicrobiales</taxon>
        <taxon>Verrucomicrobiaceae</taxon>
        <taxon>Roseimicrobium</taxon>
    </lineage>
</organism>
<evidence type="ECO:0000256" key="1">
    <source>
        <dbReference type="SAM" id="Phobius"/>
    </source>
</evidence>
<dbReference type="RefSeq" id="WP_113957014.1">
    <property type="nucleotide sequence ID" value="NZ_QNRR01000001.1"/>
</dbReference>
<evidence type="ECO:0000313" key="2">
    <source>
        <dbReference type="EMBL" id="RBP48140.1"/>
    </source>
</evidence>
<protein>
    <submittedName>
        <fullName evidence="2">Uncharacterized protein</fullName>
    </submittedName>
</protein>
<keyword evidence="1" id="KW-0812">Transmembrane</keyword>
<name>A0A366HW47_9BACT</name>
<dbReference type="Proteomes" id="UP000253426">
    <property type="component" value="Unassembled WGS sequence"/>
</dbReference>
<evidence type="ECO:0000313" key="3">
    <source>
        <dbReference type="Proteomes" id="UP000253426"/>
    </source>
</evidence>
<proteinExistence type="predicted"/>
<dbReference type="EMBL" id="QNRR01000001">
    <property type="protein sequence ID" value="RBP48140.1"/>
    <property type="molecule type" value="Genomic_DNA"/>
</dbReference>
<dbReference type="OrthoDB" id="196984at2"/>
<keyword evidence="1" id="KW-0472">Membrane</keyword>
<sequence>MSTTLAATLAVQATNLSQIGVKLMAVTAPFLAQGDLKDQMSGALGILNLVGLVLAFGGLLFAAVMFMMGQTERMIYGLVGALIGGLAFLIVKAMFGSSDANVNDLELGS</sequence>
<gene>
    <name evidence="2" type="ORF">DES53_101940</name>
</gene>
<keyword evidence="1" id="KW-1133">Transmembrane helix</keyword>
<reference evidence="2 3" key="1">
    <citation type="submission" date="2018-06" db="EMBL/GenBank/DDBJ databases">
        <title>Genomic Encyclopedia of Type Strains, Phase IV (KMG-IV): sequencing the most valuable type-strain genomes for metagenomic binning, comparative biology and taxonomic classification.</title>
        <authorList>
            <person name="Goeker M."/>
        </authorList>
    </citation>
    <scope>NUCLEOTIDE SEQUENCE [LARGE SCALE GENOMIC DNA]</scope>
    <source>
        <strain evidence="2 3">DSM 25532</strain>
    </source>
</reference>